<protein>
    <submittedName>
        <fullName evidence="3">Uncharacterized protein</fullName>
    </submittedName>
</protein>
<dbReference type="PANTHER" id="PTHR35205">
    <property type="entry name" value="NB-ARC AND TPR DOMAIN PROTEIN"/>
    <property type="match status" value="1"/>
</dbReference>
<dbReference type="RefSeq" id="XP_037200853.1">
    <property type="nucleotide sequence ID" value="XM_037345087.1"/>
</dbReference>
<dbReference type="OrthoDB" id="1896086at2759"/>
<evidence type="ECO:0000313" key="4">
    <source>
        <dbReference type="Proteomes" id="UP000530670"/>
    </source>
</evidence>
<evidence type="ECO:0000313" key="3">
    <source>
        <dbReference type="EMBL" id="KAF5618946.1"/>
    </source>
</evidence>
<keyword evidence="2" id="KW-0732">Signal</keyword>
<dbReference type="SUPFAM" id="SSF52540">
    <property type="entry name" value="P-loop containing nucleoside triphosphate hydrolases"/>
    <property type="match status" value="1"/>
</dbReference>
<evidence type="ECO:0000256" key="2">
    <source>
        <dbReference type="SAM" id="SignalP"/>
    </source>
</evidence>
<dbReference type="Proteomes" id="UP000530670">
    <property type="component" value="Unassembled WGS sequence"/>
</dbReference>
<proteinExistence type="predicted"/>
<evidence type="ECO:0000256" key="1">
    <source>
        <dbReference type="SAM" id="MobiDB-lite"/>
    </source>
</evidence>
<feature type="compositionally biased region" description="Low complexity" evidence="1">
    <location>
        <begin position="72"/>
        <end position="81"/>
    </location>
</feature>
<dbReference type="PANTHER" id="PTHR35205:SF1">
    <property type="entry name" value="ZU5 DOMAIN-CONTAINING PROTEIN"/>
    <property type="match status" value="1"/>
</dbReference>
<feature type="region of interest" description="Disordered" evidence="1">
    <location>
        <begin position="20"/>
        <end position="186"/>
    </location>
</feature>
<feature type="compositionally biased region" description="Acidic residues" evidence="1">
    <location>
        <begin position="228"/>
        <end position="245"/>
    </location>
</feature>
<accession>A0A8H5VCX8</accession>
<reference evidence="3 4" key="1">
    <citation type="submission" date="2020-05" db="EMBL/GenBank/DDBJ databases">
        <title>Identification and distribution of gene clusters putatively required for synthesis of sphingolipid metabolism inhibitors in phylogenetically diverse species of the filamentous fungus Fusarium.</title>
        <authorList>
            <person name="Kim H.-S."/>
            <person name="Busman M."/>
            <person name="Brown D.W."/>
            <person name="Divon H."/>
            <person name="Uhlig S."/>
            <person name="Proctor R.H."/>
        </authorList>
    </citation>
    <scope>NUCLEOTIDE SEQUENCE [LARGE SCALE GENOMIC DNA]</scope>
    <source>
        <strain evidence="3 4">NRRL 66243</strain>
    </source>
</reference>
<dbReference type="InterPro" id="IPR027417">
    <property type="entry name" value="P-loop_NTPase"/>
</dbReference>
<gene>
    <name evidence="3" type="ORF">FTJAE_12077</name>
</gene>
<dbReference type="AlphaFoldDB" id="A0A8H5VCX8"/>
<feature type="region of interest" description="Disordered" evidence="1">
    <location>
        <begin position="202"/>
        <end position="260"/>
    </location>
</feature>
<sequence length="1204" mass="132398">MKSSALQLLALASFAPCLISSQDAPLPPEDPASTSLVFVTHGPPRPVIPLPGESSTPLADQPPESLSDVGGSASSAATSASQDEDLSAIDDNDQPVVSQTPAPSDIESTVTQDVPVPSQATSEVADPKSTSDDDGPPVTAAPGTETEGEQATVTGSDDQVITWSAVRDPEHTDNTKTITQTDDDGAIVPIFPGGWKWIRIDGLKGGPLPTGNPKPIDTGKDDPKDDNKDDDDDDDDEDDEEEEECTTTAPPKCTLTLSYYTGEDGEGTSTRIGSCAPVTGCVSSEQSTTTTTIASDIPRITGVLEKDNFGREDVDLGPMDEDTVRYFAEMFKKWGISGNSTDTEPPKPSCDMYAHGADADCMELFSASFCDTVKEGNNQAVSTNLTYQDVAGDSKRAVATGAERRNLWRRQSKCSSHEFDFEWTGGDGSCDLSCSKAYSQLQSQCHRSLWFAGLATKGSIDVGCGTYSYRVSKKADVKLEIHNLQCNNEDDFRGHADISSGAAYDAIFDACTHADQENLYMTPDSKPYVKEFKDDDSTKHRVTWSWVDGCSMKNEKVNVLDPLDEGILSMGVHRCVMVLLNARYKCEDENGGVGASEDVGCVRYKLDSVFDNFDGPRSMPKFHKYLPSSSNASVIIITRRQDVVNLISCETSIEVAAMNESDALELLLQTSKTTLPKQQDRQSLTAARQIFEALWKNPLAIVQAGSYINRSRLDFVAFSGLREDRARLLLAKSSTIEYFNTQEGSGIPIAITLLTAWDLTLSHLENEVGGAPKAHKDDLLNLFAYLPSRSFSESYLVSFCSIMEPWGTTDAMAKEPGSFVTSCLQAWDSRAFSDILAEFYDLGLIQEYKLDKDGFYVGEIPVMVQDCVRLRLPCETRSKYERLFADIILHSDNSPRHSPTDGTNLEDWQGTVMHLIKSWDMPLWEEQIAKLVLNIWNSGDEYGFDFAKEYLSLSEVIEDLASEVLSFRSFLKDAHSLDNLRNKIICVAKLFPKGVDEEATDNFLPHLESESEGWSDFTQALLADVIKWLLPVIKFVGPLSPSFIDPIRFMGNILISRSRRQHAIQGFQLLKGAFIAIGSQEKFCPVEIECLDALCQASIACGEYETGEVLARILIGRYISEDEGGRLPYAMLHLGISLYFIGNKDREAVNVLEEASNSFTVILGDTHLDKLRCDARLAWALPWINKPRRALGVATKTLRTVREY</sequence>
<organism evidence="3 4">
    <name type="scientific">Fusarium tjaetaba</name>
    <dbReference type="NCBI Taxonomy" id="1567544"/>
    <lineage>
        <taxon>Eukaryota</taxon>
        <taxon>Fungi</taxon>
        <taxon>Dikarya</taxon>
        <taxon>Ascomycota</taxon>
        <taxon>Pezizomycotina</taxon>
        <taxon>Sordariomycetes</taxon>
        <taxon>Hypocreomycetidae</taxon>
        <taxon>Hypocreales</taxon>
        <taxon>Nectriaceae</taxon>
        <taxon>Fusarium</taxon>
        <taxon>Fusarium fujikuroi species complex</taxon>
    </lineage>
</organism>
<keyword evidence="4" id="KW-1185">Reference proteome</keyword>
<name>A0A8H5VCX8_9HYPO</name>
<feature type="compositionally biased region" description="Polar residues" evidence="1">
    <location>
        <begin position="95"/>
        <end position="122"/>
    </location>
</feature>
<feature type="chain" id="PRO_5034962550" evidence="2">
    <location>
        <begin position="21"/>
        <end position="1204"/>
    </location>
</feature>
<feature type="compositionally biased region" description="Acidic residues" evidence="1">
    <location>
        <begin position="82"/>
        <end position="93"/>
    </location>
</feature>
<comment type="caution">
    <text evidence="3">The sequence shown here is derived from an EMBL/GenBank/DDBJ whole genome shotgun (WGS) entry which is preliminary data.</text>
</comment>
<feature type="signal peptide" evidence="2">
    <location>
        <begin position="1"/>
        <end position="20"/>
    </location>
</feature>
<dbReference type="EMBL" id="JAAQRI010000316">
    <property type="protein sequence ID" value="KAF5618946.1"/>
    <property type="molecule type" value="Genomic_DNA"/>
</dbReference>
<feature type="compositionally biased region" description="Basic and acidic residues" evidence="1">
    <location>
        <begin position="217"/>
        <end position="227"/>
    </location>
</feature>
<dbReference type="GeneID" id="59297357"/>
<feature type="compositionally biased region" description="Polar residues" evidence="1">
    <location>
        <begin position="149"/>
        <end position="162"/>
    </location>
</feature>